<evidence type="ECO:0000313" key="12">
    <source>
        <dbReference type="EMBL" id="HDX30056.1"/>
    </source>
</evidence>
<dbReference type="Gene3D" id="3.30.413.10">
    <property type="entry name" value="Sulfite Reductase Hemoprotein, domain 1"/>
    <property type="match status" value="2"/>
</dbReference>
<dbReference type="InterPro" id="IPR036136">
    <property type="entry name" value="Nit/Sulf_reduc_fer-like_dom_sf"/>
</dbReference>
<feature type="domain" description="Nitrite/sulphite reductase 4Fe-4S" evidence="10">
    <location>
        <begin position="434"/>
        <end position="566"/>
    </location>
</feature>
<dbReference type="GO" id="GO:0016002">
    <property type="term" value="F:sulfite reductase activity"/>
    <property type="evidence" value="ECO:0007669"/>
    <property type="project" value="TreeGrafter"/>
</dbReference>
<evidence type="ECO:0000256" key="3">
    <source>
        <dbReference type="ARBA" id="ARBA00010429"/>
    </source>
</evidence>
<sequence length="586" mass="65632">MATRPKSDAPSGVEVIKENSNYLRGTLAEQLHNDLDHFDESGKQLLKFHGLYQQHDRDQRKGARESEKTYSFMLRTRIPGGLLTPEQYLVHDDLAQRYANGTLRVTTRQCFQFHGILKGDLQATIRELNEVLITSLGACGDVVRNVACCPAPYQDPVREQIQRVARSISDHLLPRTRAYHELWIDGEKVALAAPSPAEAEVEPIYGKTYLPRKFKIAIAYPGDNCVDAYTQDIGLVAVAEGKTLLGFNVIVGGGMGMNHTKVDTFPRLGDLIGFVTPEQVLQVVETIVTVQRDHGNRSDRKHARMKYLLHEWGADRFRREVERRLGWELQPPAPTPPLENELHHGWHPQGDGRWFLGLSIENGRIKDEGTLRLRSGLRAVIERFRPGVRLTPNQDLMLTDVAQEDMLAIENILREHGVPLPSDLSLVQRHSLACVALPTCGLALTEAERALPAVIDALEIELAQLGLADEPFTVRMTGCPNGCARPYVADLAFVGRSADSYVIFIGGASNGTRLNQPYKDLVKRNRLVEEVRPLLQLYRDRRLPGERFGDFCHRLGVETLQAMVAQLSEKETSDYVAIDAAVTLER</sequence>
<evidence type="ECO:0000256" key="5">
    <source>
        <dbReference type="ARBA" id="ARBA00022617"/>
    </source>
</evidence>
<evidence type="ECO:0000256" key="4">
    <source>
        <dbReference type="ARBA" id="ARBA00022485"/>
    </source>
</evidence>
<dbReference type="InterPro" id="IPR045169">
    <property type="entry name" value="NO2/SO3_Rdtase_4Fe4S_prot"/>
</dbReference>
<keyword evidence="5" id="KW-0349">Heme</keyword>
<keyword evidence="6" id="KW-0479">Metal-binding</keyword>
<feature type="domain" description="Nitrite/Sulfite reductase ferredoxin-like" evidence="11">
    <location>
        <begin position="347"/>
        <end position="415"/>
    </location>
</feature>
<comment type="caution">
    <text evidence="12">The sequence shown here is derived from an EMBL/GenBank/DDBJ whole genome shotgun (WGS) entry which is preliminary data.</text>
</comment>
<dbReference type="PANTHER" id="PTHR11493">
    <property type="entry name" value="SULFITE REDUCTASE [NADPH] SUBUNIT BETA-RELATED"/>
    <property type="match status" value="1"/>
</dbReference>
<evidence type="ECO:0000259" key="10">
    <source>
        <dbReference type="Pfam" id="PF01077"/>
    </source>
</evidence>
<dbReference type="SUPFAM" id="SSF55124">
    <property type="entry name" value="Nitrite/Sulfite reductase N-terminal domain-like"/>
    <property type="match status" value="2"/>
</dbReference>
<keyword evidence="4" id="KW-0004">4Fe-4S</keyword>
<dbReference type="InterPro" id="IPR006067">
    <property type="entry name" value="NO2/SO3_Rdtase_4Fe4S_dom"/>
</dbReference>
<dbReference type="SUPFAM" id="SSF56014">
    <property type="entry name" value="Nitrite and sulphite reductase 4Fe-4S domain-like"/>
    <property type="match status" value="2"/>
</dbReference>
<evidence type="ECO:0000256" key="1">
    <source>
        <dbReference type="ARBA" id="ARBA00001929"/>
    </source>
</evidence>
<dbReference type="NCBIfam" id="NF010029">
    <property type="entry name" value="PRK13504.1"/>
    <property type="match status" value="1"/>
</dbReference>
<comment type="similarity">
    <text evidence="3">Belongs to the nitrite and sulfite reductase 4Fe-4S domain family.</text>
</comment>
<dbReference type="InterPro" id="IPR045854">
    <property type="entry name" value="NO2/SO3_Rdtase_4Fe4S_sf"/>
</dbReference>
<accession>A0A7C1FF16</accession>
<dbReference type="GO" id="GO:0051539">
    <property type="term" value="F:4 iron, 4 sulfur cluster binding"/>
    <property type="evidence" value="ECO:0007669"/>
    <property type="project" value="UniProtKB-KW"/>
</dbReference>
<dbReference type="GO" id="GO:0000103">
    <property type="term" value="P:sulfate assimilation"/>
    <property type="evidence" value="ECO:0007669"/>
    <property type="project" value="TreeGrafter"/>
</dbReference>
<dbReference type="GO" id="GO:0020037">
    <property type="term" value="F:heme binding"/>
    <property type="evidence" value="ECO:0007669"/>
    <property type="project" value="InterPro"/>
</dbReference>
<dbReference type="PRINTS" id="PR00397">
    <property type="entry name" value="SIROHAEM"/>
</dbReference>
<gene>
    <name evidence="12" type="ORF">ENQ20_01025</name>
</gene>
<dbReference type="PANTHER" id="PTHR11493:SF47">
    <property type="entry name" value="SULFITE REDUCTASE [NADPH] SUBUNIT BETA"/>
    <property type="match status" value="1"/>
</dbReference>
<dbReference type="GO" id="GO:0050311">
    <property type="term" value="F:sulfite reductase (ferredoxin) activity"/>
    <property type="evidence" value="ECO:0007669"/>
    <property type="project" value="TreeGrafter"/>
</dbReference>
<keyword evidence="8" id="KW-0408">Iron</keyword>
<protein>
    <submittedName>
        <fullName evidence="12">NADPH-dependent assimilatory sulfite reductase hemoprotein subunit</fullName>
    </submittedName>
</protein>
<dbReference type="InterPro" id="IPR005117">
    <property type="entry name" value="NiRdtase/SiRdtase_haem-b_fer"/>
</dbReference>
<dbReference type="Gene3D" id="3.90.480.20">
    <property type="match status" value="2"/>
</dbReference>
<comment type="cofactor">
    <cofactor evidence="1">
        <name>siroheme</name>
        <dbReference type="ChEBI" id="CHEBI:60052"/>
    </cofactor>
</comment>
<dbReference type="FunFam" id="3.30.413.10:FF:000014">
    <property type="entry name" value="Sulfite reductase [ferredoxin], chloroplastic"/>
    <property type="match status" value="1"/>
</dbReference>
<feature type="domain" description="Nitrite/sulphite reductase 4Fe-4S" evidence="10">
    <location>
        <begin position="167"/>
        <end position="328"/>
    </location>
</feature>
<organism evidence="12">
    <name type="scientific">Caldilinea aerophila</name>
    <dbReference type="NCBI Taxonomy" id="133453"/>
    <lineage>
        <taxon>Bacteria</taxon>
        <taxon>Bacillati</taxon>
        <taxon>Chloroflexota</taxon>
        <taxon>Caldilineae</taxon>
        <taxon>Caldilineales</taxon>
        <taxon>Caldilineaceae</taxon>
        <taxon>Caldilinea</taxon>
    </lineage>
</organism>
<keyword evidence="9" id="KW-0411">Iron-sulfur</keyword>
<dbReference type="GO" id="GO:0046872">
    <property type="term" value="F:metal ion binding"/>
    <property type="evidence" value="ECO:0007669"/>
    <property type="project" value="UniProtKB-KW"/>
</dbReference>
<dbReference type="PROSITE" id="PS00365">
    <property type="entry name" value="NIR_SIR"/>
    <property type="match status" value="1"/>
</dbReference>
<keyword evidence="7" id="KW-0560">Oxidoreductase</keyword>
<evidence type="ECO:0000256" key="9">
    <source>
        <dbReference type="ARBA" id="ARBA00023014"/>
    </source>
</evidence>
<dbReference type="Pfam" id="PF03460">
    <property type="entry name" value="NIR_SIR_ferr"/>
    <property type="match status" value="2"/>
</dbReference>
<feature type="domain" description="Nitrite/Sulfite reductase ferredoxin-like" evidence="11">
    <location>
        <begin position="68"/>
        <end position="131"/>
    </location>
</feature>
<dbReference type="Pfam" id="PF01077">
    <property type="entry name" value="NIR_SIR"/>
    <property type="match status" value="2"/>
</dbReference>
<evidence type="ECO:0000259" key="11">
    <source>
        <dbReference type="Pfam" id="PF03460"/>
    </source>
</evidence>
<proteinExistence type="inferred from homology"/>
<dbReference type="EMBL" id="DSMG01000011">
    <property type="protein sequence ID" value="HDX30056.1"/>
    <property type="molecule type" value="Genomic_DNA"/>
</dbReference>
<evidence type="ECO:0000256" key="2">
    <source>
        <dbReference type="ARBA" id="ARBA00001966"/>
    </source>
</evidence>
<dbReference type="AlphaFoldDB" id="A0A7C1FF16"/>
<reference evidence="12" key="1">
    <citation type="journal article" date="2020" name="mSystems">
        <title>Genome- and Community-Level Interaction Insights into Carbon Utilization and Element Cycling Functions of Hydrothermarchaeota in Hydrothermal Sediment.</title>
        <authorList>
            <person name="Zhou Z."/>
            <person name="Liu Y."/>
            <person name="Xu W."/>
            <person name="Pan J."/>
            <person name="Luo Z.H."/>
            <person name="Li M."/>
        </authorList>
    </citation>
    <scope>NUCLEOTIDE SEQUENCE [LARGE SCALE GENOMIC DNA]</scope>
    <source>
        <strain evidence="12">SpSt-289</strain>
    </source>
</reference>
<evidence type="ECO:0000256" key="6">
    <source>
        <dbReference type="ARBA" id="ARBA00022723"/>
    </source>
</evidence>
<name>A0A7C1FF16_9CHLR</name>
<comment type="cofactor">
    <cofactor evidence="2">
        <name>[4Fe-4S] cluster</name>
        <dbReference type="ChEBI" id="CHEBI:49883"/>
    </cofactor>
</comment>
<dbReference type="GO" id="GO:0009337">
    <property type="term" value="C:sulfite reductase complex (NADPH)"/>
    <property type="evidence" value="ECO:0007669"/>
    <property type="project" value="TreeGrafter"/>
</dbReference>
<dbReference type="InterPro" id="IPR006066">
    <property type="entry name" value="NO2/SO3_Rdtase_FeS/sirohaem_BS"/>
</dbReference>
<evidence type="ECO:0000256" key="8">
    <source>
        <dbReference type="ARBA" id="ARBA00023004"/>
    </source>
</evidence>
<evidence type="ECO:0000256" key="7">
    <source>
        <dbReference type="ARBA" id="ARBA00023002"/>
    </source>
</evidence>